<keyword evidence="9" id="KW-1185">Reference proteome</keyword>
<evidence type="ECO:0000259" key="5">
    <source>
        <dbReference type="Pfam" id="PF25917"/>
    </source>
</evidence>
<dbReference type="NCBIfam" id="TIGR01730">
    <property type="entry name" value="RND_mfp"/>
    <property type="match status" value="1"/>
</dbReference>
<dbReference type="Pfam" id="PF25944">
    <property type="entry name" value="Beta-barrel_RND"/>
    <property type="match status" value="1"/>
</dbReference>
<organism evidence="8 9">
    <name type="scientific">Psychrobacter aestuarii</name>
    <dbReference type="NCBI Taxonomy" id="556327"/>
    <lineage>
        <taxon>Bacteria</taxon>
        <taxon>Pseudomonadati</taxon>
        <taxon>Pseudomonadota</taxon>
        <taxon>Gammaproteobacteria</taxon>
        <taxon>Moraxellales</taxon>
        <taxon>Moraxellaceae</taxon>
        <taxon>Psychrobacter</taxon>
    </lineage>
</organism>
<protein>
    <submittedName>
        <fullName evidence="8">Efflux RND transporter periplasmic adaptor subunit</fullName>
    </submittedName>
</protein>
<evidence type="ECO:0000313" key="9">
    <source>
        <dbReference type="Proteomes" id="UP001501787"/>
    </source>
</evidence>
<reference evidence="8 9" key="1">
    <citation type="journal article" date="2019" name="Int. J. Syst. Evol. Microbiol.">
        <title>The Global Catalogue of Microorganisms (GCM) 10K type strain sequencing project: providing services to taxonomists for standard genome sequencing and annotation.</title>
        <authorList>
            <consortium name="The Broad Institute Genomics Platform"/>
            <consortium name="The Broad Institute Genome Sequencing Center for Infectious Disease"/>
            <person name="Wu L."/>
            <person name="Ma J."/>
        </authorList>
    </citation>
    <scope>NUCLEOTIDE SEQUENCE [LARGE SCALE GENOMIC DNA]</scope>
    <source>
        <strain evidence="8 9">JCM 16343</strain>
    </source>
</reference>
<dbReference type="InterPro" id="IPR006143">
    <property type="entry name" value="RND_pump_MFP"/>
</dbReference>
<comment type="subcellular location">
    <subcellularLocation>
        <location evidence="1">Cell inner membrane</location>
        <topology evidence="1">Lipid-anchor</topology>
    </subcellularLocation>
</comment>
<feature type="domain" description="Multidrug resistance protein MdtA-like C-terminal permuted SH3" evidence="7">
    <location>
        <begin position="306"/>
        <end position="367"/>
    </location>
</feature>
<evidence type="ECO:0000313" key="8">
    <source>
        <dbReference type="EMBL" id="GAA0323550.1"/>
    </source>
</evidence>
<evidence type="ECO:0000256" key="2">
    <source>
        <dbReference type="ARBA" id="ARBA00009477"/>
    </source>
</evidence>
<feature type="domain" description="Multidrug resistance protein MdtA-like barrel-sandwich hybrid" evidence="5">
    <location>
        <begin position="68"/>
        <end position="211"/>
    </location>
</feature>
<dbReference type="Gene3D" id="2.40.50.100">
    <property type="match status" value="1"/>
</dbReference>
<dbReference type="InterPro" id="IPR058626">
    <property type="entry name" value="MdtA-like_b-barrel"/>
</dbReference>
<evidence type="ECO:0000259" key="6">
    <source>
        <dbReference type="Pfam" id="PF25944"/>
    </source>
</evidence>
<dbReference type="SUPFAM" id="SSF111369">
    <property type="entry name" value="HlyD-like secretion proteins"/>
    <property type="match status" value="1"/>
</dbReference>
<evidence type="ECO:0000256" key="3">
    <source>
        <dbReference type="SAM" id="SignalP"/>
    </source>
</evidence>
<proteinExistence type="inferred from homology"/>
<feature type="chain" id="PRO_5046217500" evidence="3">
    <location>
        <begin position="25"/>
        <end position="391"/>
    </location>
</feature>
<evidence type="ECO:0000259" key="7">
    <source>
        <dbReference type="Pfam" id="PF25967"/>
    </source>
</evidence>
<sequence>MRKINICVCSGLHILALLFLVGCGQPQSEAPAEAAAATEVVPVVATLSVTPKPLDVFEVLPGRVVAVRSAEIRPQVTGIVKRRLFAQGSEVKAGQPLFQIEAAPFRAEADIATADAQKAEVSLQAAISKVNRLQPLIAVEAISRQEYDDAVAAREEARAQVAQAKATLDRRLLDVDFATVTAPISGLIDQTLVSEGALVSSTDSTPMAQIQQIDQVFVDIRQPAASLDATRRLLSNPAAKKIAARTEILRSDGSAYPVSGQILFSGVSVDSSTGDVLLRVLVNNTQRALLPGMLVNARVMSASNKDALSVPQQAVVHIAEKAHVWTIDANNQAHMTPVELGALVNGYYHIVSGIDANAQVVIEGIDRLQDKTVVKRRPWTAPTAQTAPTAS</sequence>
<feature type="domain" description="Multidrug resistance protein MdtA-like alpha-helical hairpin" evidence="4">
    <location>
        <begin position="112"/>
        <end position="171"/>
    </location>
</feature>
<feature type="domain" description="Multidrug resistance protein MdtA-like beta-barrel" evidence="6">
    <location>
        <begin position="217"/>
        <end position="300"/>
    </location>
</feature>
<dbReference type="Pfam" id="PF25917">
    <property type="entry name" value="BSH_RND"/>
    <property type="match status" value="1"/>
</dbReference>
<evidence type="ECO:0000259" key="4">
    <source>
        <dbReference type="Pfam" id="PF25876"/>
    </source>
</evidence>
<comment type="similarity">
    <text evidence="2">Belongs to the membrane fusion protein (MFP) (TC 8.A.1) family.</text>
</comment>
<dbReference type="Proteomes" id="UP001501787">
    <property type="component" value="Unassembled WGS sequence"/>
</dbReference>
<comment type="caution">
    <text evidence="8">The sequence shown here is derived from an EMBL/GenBank/DDBJ whole genome shotgun (WGS) entry which is preliminary data.</text>
</comment>
<dbReference type="PANTHER" id="PTHR30158">
    <property type="entry name" value="ACRA/E-RELATED COMPONENT OF DRUG EFFLUX TRANSPORTER"/>
    <property type="match status" value="1"/>
</dbReference>
<dbReference type="PROSITE" id="PS51257">
    <property type="entry name" value="PROKAR_LIPOPROTEIN"/>
    <property type="match status" value="1"/>
</dbReference>
<dbReference type="Gene3D" id="2.40.30.170">
    <property type="match status" value="1"/>
</dbReference>
<keyword evidence="3" id="KW-0732">Signal</keyword>
<accession>A0ABN0W2P8</accession>
<evidence type="ECO:0000256" key="1">
    <source>
        <dbReference type="ARBA" id="ARBA00004519"/>
    </source>
</evidence>
<dbReference type="PANTHER" id="PTHR30158:SF3">
    <property type="entry name" value="MULTIDRUG EFFLUX PUMP SUBUNIT ACRA-RELATED"/>
    <property type="match status" value="1"/>
</dbReference>
<dbReference type="Pfam" id="PF25876">
    <property type="entry name" value="HH_MFP_RND"/>
    <property type="match status" value="1"/>
</dbReference>
<dbReference type="InterPro" id="IPR058625">
    <property type="entry name" value="MdtA-like_BSH"/>
</dbReference>
<dbReference type="EMBL" id="BAAAFR010000008">
    <property type="protein sequence ID" value="GAA0323550.1"/>
    <property type="molecule type" value="Genomic_DNA"/>
</dbReference>
<dbReference type="InterPro" id="IPR058627">
    <property type="entry name" value="MdtA-like_C"/>
</dbReference>
<dbReference type="Gene3D" id="1.10.287.470">
    <property type="entry name" value="Helix hairpin bin"/>
    <property type="match status" value="1"/>
</dbReference>
<gene>
    <name evidence="8" type="ORF">GCM10009129_21720</name>
</gene>
<dbReference type="Gene3D" id="2.40.420.20">
    <property type="match status" value="1"/>
</dbReference>
<name>A0ABN0W2P8_9GAMM</name>
<feature type="signal peptide" evidence="3">
    <location>
        <begin position="1"/>
        <end position="24"/>
    </location>
</feature>
<dbReference type="Pfam" id="PF25967">
    <property type="entry name" value="RND-MFP_C"/>
    <property type="match status" value="1"/>
</dbReference>
<dbReference type="InterPro" id="IPR058624">
    <property type="entry name" value="MdtA-like_HH"/>
</dbReference>